<accession>A0AAV0TB27</accession>
<dbReference type="Pfam" id="PF00078">
    <property type="entry name" value="RVT_1"/>
    <property type="match status" value="1"/>
</dbReference>
<dbReference type="Proteomes" id="UP001162031">
    <property type="component" value="Unassembled WGS sequence"/>
</dbReference>
<reference evidence="3" key="1">
    <citation type="submission" date="2022-12" db="EMBL/GenBank/DDBJ databases">
        <authorList>
            <person name="Webb A."/>
        </authorList>
    </citation>
    <scope>NUCLEOTIDE SEQUENCE</scope>
    <source>
        <strain evidence="3">Hp1</strain>
    </source>
</reference>
<gene>
    <name evidence="3" type="ORF">HBR001_LOCUS1949</name>
</gene>
<sequence length="1337" mass="151999">MPAILEQQTKFGDSTHLSTFQFHLVSSFHHRLFVTDPNTLLLRPTRERRNGVLTILRSDFPGFDSAVAVPRLSVAGRYLVVRVSVAGTPLYIHNVYAPVDPQEKQQFFSSLATEQFEDTATHFVLGDLNTPLDPRLDSSSPDLRYDPGRSSCLEWLAKLGVVDAWRIHHGTARVFTGPLPRKNRLDYILVSADFCDRFYGDSKYFLPRHAGDHLAHSVGLRSGAQLHGRGYWKFPSYLLEYPLVVSAIETEAELVRAALRSTSNPGKVWEKWKRCIKSQLQAVQQKLRLQDTQAVEEARIQLNRAASRYRDGSCATNRHQFDAALLYYRETVTRTSQYNQDAVFDFHAANTEKSTRHFFRPLDTSLRRVSIEEVMLPDGSLSTNPNAVSLRFLEHWGSEMGDTASSSGPEPPPDPRLQRQLLDSISRSVSSLDRAILDAPVTSADLASAIRHMRATSAPGMDGLTAGFYQVAPDVFGECLSVVFNDRLRHGHLLPSQRKSAVVLLHKKGSRAVPGNYRPISLVQVDVKVLSKALTFRLHHVISDLIHQDQKGFVKGRSIHHHIRFLSDLQDLVTGRDEEAYAMFLDFEKAFDRVNWDYMFRVLDRMGFGDRFAQWIRLLYTDTQAHLLINQNIQPALFPTRGVKQGDPLSALLFILTIEPLGNLLRSHEEYGVCLSADHTATGTFFADDSTLLSNSIAHLSAQLDLVRLYCRGSGAKLNLSKSVLFALNRNHDCPLLRGTRVLGRTDTVKYLGIPFGQSSVVDGLVLHLEQRFYDGFKLWYRRARTLRGRLLVAQTMILSRLWHYTQHVSIPRSTVRRWQSMVNRFVLSRQHDRTSSHVQLIPSAFLYQRCCNGGLGIPYLDAHLHRQRLQLLLQFLPGFCTPAVRGWTSASSELLQLMIPPAGQSTALDFLTMSPYRHGTMIRWNLSPAWWKATWKLWFSIKWAETWHDLPPVDRALYGVREPIWYHADSVLHYERSSRTASVSAQRRCLGMAIEPHRSFRLHLSRVFGIRSLSDFCRSGGAWPSQRAFVESHLDFTLQSVVPWRQVLMLRVLYTEATQIVERLGAGGLVFERPTGGRRLLPHLGCASGDKLCLLPAVPKSALLGLVWTPPAPTQAHPLLLHSALPSTDTISSFVTTSRYLRRLLLPVYGDLQFRLAFRLLPVRSRFWFLAPSDPGIRLCVRADCGAIETERHLFFNCVLAAHLWGQLHRLLAHFFFQRATWMDVVLARRRRLRAPWVSDAGVINDVWHTLRAVTLHFVWSDRNRCLFDGRRPTPGNSAIQVIYACAAAHLRHNLRHRYDASRRSALLRIIRVMSSDPAFNCFMTRNPDSLTVRLL</sequence>
<name>A0AAV0TB27_HYABA</name>
<dbReference type="SUPFAM" id="SSF56219">
    <property type="entry name" value="DNase I-like"/>
    <property type="match status" value="1"/>
</dbReference>
<evidence type="ECO:0000313" key="4">
    <source>
        <dbReference type="Proteomes" id="UP001162031"/>
    </source>
</evidence>
<dbReference type="InterPro" id="IPR036691">
    <property type="entry name" value="Endo/exonu/phosph_ase_sf"/>
</dbReference>
<dbReference type="Gene3D" id="3.60.10.10">
    <property type="entry name" value="Endonuclease/exonuclease/phosphatase"/>
    <property type="match status" value="1"/>
</dbReference>
<organism evidence="3 4">
    <name type="scientific">Hyaloperonospora brassicae</name>
    <name type="common">Brassica downy mildew</name>
    <name type="synonym">Peronospora brassicae</name>
    <dbReference type="NCBI Taxonomy" id="162125"/>
    <lineage>
        <taxon>Eukaryota</taxon>
        <taxon>Sar</taxon>
        <taxon>Stramenopiles</taxon>
        <taxon>Oomycota</taxon>
        <taxon>Peronosporomycetes</taxon>
        <taxon>Peronosporales</taxon>
        <taxon>Peronosporaceae</taxon>
        <taxon>Hyaloperonospora</taxon>
    </lineage>
</organism>
<dbReference type="CDD" id="cd01650">
    <property type="entry name" value="RT_nLTR_like"/>
    <property type="match status" value="1"/>
</dbReference>
<evidence type="ECO:0000259" key="2">
    <source>
        <dbReference type="PROSITE" id="PS50878"/>
    </source>
</evidence>
<dbReference type="PANTHER" id="PTHR19446">
    <property type="entry name" value="REVERSE TRANSCRIPTASES"/>
    <property type="match status" value="1"/>
</dbReference>
<comment type="caution">
    <text evidence="3">The sequence shown here is derived from an EMBL/GenBank/DDBJ whole genome shotgun (WGS) entry which is preliminary data.</text>
</comment>
<feature type="region of interest" description="Disordered" evidence="1">
    <location>
        <begin position="399"/>
        <end position="418"/>
    </location>
</feature>
<feature type="domain" description="Reverse transcriptase" evidence="2">
    <location>
        <begin position="486"/>
        <end position="756"/>
    </location>
</feature>
<dbReference type="EMBL" id="CANTFL010000198">
    <property type="protein sequence ID" value="CAI5718118.1"/>
    <property type="molecule type" value="Genomic_DNA"/>
</dbReference>
<dbReference type="PROSITE" id="PS50878">
    <property type="entry name" value="RT_POL"/>
    <property type="match status" value="1"/>
</dbReference>
<keyword evidence="4" id="KW-1185">Reference proteome</keyword>
<evidence type="ECO:0000313" key="3">
    <source>
        <dbReference type="EMBL" id="CAI5718118.1"/>
    </source>
</evidence>
<evidence type="ECO:0000256" key="1">
    <source>
        <dbReference type="SAM" id="MobiDB-lite"/>
    </source>
</evidence>
<protein>
    <recommendedName>
        <fullName evidence="2">Reverse transcriptase domain-containing protein</fullName>
    </recommendedName>
</protein>
<dbReference type="InterPro" id="IPR000477">
    <property type="entry name" value="RT_dom"/>
</dbReference>
<proteinExistence type="predicted"/>